<evidence type="ECO:0000313" key="6">
    <source>
        <dbReference type="EMBL" id="XBH21933.1"/>
    </source>
</evidence>
<accession>A0AAU7DXI6</accession>
<evidence type="ECO:0000256" key="4">
    <source>
        <dbReference type="ARBA" id="ARBA00022840"/>
    </source>
</evidence>
<dbReference type="Gene3D" id="3.40.50.300">
    <property type="entry name" value="P-loop containing nucleotide triphosphate hydrolases"/>
    <property type="match status" value="1"/>
</dbReference>
<dbReference type="InterPro" id="IPR027417">
    <property type="entry name" value="P-loop_NTPase"/>
</dbReference>
<feature type="domain" description="ABC transporter" evidence="5">
    <location>
        <begin position="3"/>
        <end position="215"/>
    </location>
</feature>
<keyword evidence="4 6" id="KW-0067">ATP-binding</keyword>
<evidence type="ECO:0000256" key="1">
    <source>
        <dbReference type="ARBA" id="ARBA00005417"/>
    </source>
</evidence>
<evidence type="ECO:0000256" key="3">
    <source>
        <dbReference type="ARBA" id="ARBA00022741"/>
    </source>
</evidence>
<dbReference type="AlphaFoldDB" id="A0AAU7DXI6"/>
<dbReference type="GO" id="GO:0016887">
    <property type="term" value="F:ATP hydrolysis activity"/>
    <property type="evidence" value="ECO:0007669"/>
    <property type="project" value="InterPro"/>
</dbReference>
<sequence>MALDFEDVTIRRGRRALVSSVSFSVLPGTVHALLGHNGAGKTTLMRALAGLIDLHSGAIRSSHQTEVLFVGDRYPADVSVEEIIEYRSRVLGNVDPTTAVQATGVSDFLRSKGSTLSTGMAQRLSITLALMTGTQILVLDEPTAGLDPQGVQQLRQIITGLRNEGRTILVCSHDLAELEIICESVTCLRGGELSASGKVSEVSENLPKAGHILRTQDDQLAYHRLIEMGLSAEKVARGIRIDMDIPIARAIEVLSSEVEVSEVSVDRGLFSRIYDRYGAAPEPNTRRARAKHNRQFR</sequence>
<protein>
    <submittedName>
        <fullName evidence="6">ABC transporter ATP-binding protein</fullName>
    </submittedName>
</protein>
<evidence type="ECO:0000256" key="2">
    <source>
        <dbReference type="ARBA" id="ARBA00022448"/>
    </source>
</evidence>
<keyword evidence="3" id="KW-0547">Nucleotide-binding</keyword>
<dbReference type="PANTHER" id="PTHR43335:SF11">
    <property type="entry name" value="ABC TRANSPORTER RELATED"/>
    <property type="match status" value="1"/>
</dbReference>
<gene>
    <name evidence="6" type="ORF">V5R04_01520</name>
</gene>
<reference evidence="6" key="1">
    <citation type="submission" date="2024-02" db="EMBL/GenBank/DDBJ databases">
        <title>Tomenella chthoni gen. nov. sp. nov., a member of the family Jonesiaceae isolated from bat guano.</title>
        <authorList>
            <person name="Miller S.L."/>
            <person name="King J."/>
            <person name="Sankaranarayanan K."/>
            <person name="Lawson P.A."/>
        </authorList>
    </citation>
    <scope>NUCLEOTIDE SEQUENCE</scope>
    <source>
        <strain evidence="6">BS-20</strain>
    </source>
</reference>
<dbReference type="PANTHER" id="PTHR43335">
    <property type="entry name" value="ABC TRANSPORTER, ATP-BINDING PROTEIN"/>
    <property type="match status" value="1"/>
</dbReference>
<dbReference type="GO" id="GO:0005524">
    <property type="term" value="F:ATP binding"/>
    <property type="evidence" value="ECO:0007669"/>
    <property type="project" value="UniProtKB-KW"/>
</dbReference>
<organism evidence="6">
    <name type="scientific">Jonesiaceae bacterium BS-20</name>
    <dbReference type="NCBI Taxonomy" id="3120821"/>
    <lineage>
        <taxon>Bacteria</taxon>
        <taxon>Bacillati</taxon>
        <taxon>Actinomycetota</taxon>
        <taxon>Actinomycetes</taxon>
        <taxon>Micrococcales</taxon>
        <taxon>Jonesiaceae</taxon>
    </lineage>
</organism>
<dbReference type="SMART" id="SM00382">
    <property type="entry name" value="AAA"/>
    <property type="match status" value="1"/>
</dbReference>
<name>A0AAU7DXI6_9MICO</name>
<evidence type="ECO:0000259" key="5">
    <source>
        <dbReference type="PROSITE" id="PS50893"/>
    </source>
</evidence>
<comment type="similarity">
    <text evidence="1">Belongs to the ABC transporter superfamily.</text>
</comment>
<dbReference type="Pfam" id="PF00005">
    <property type="entry name" value="ABC_tran"/>
    <property type="match status" value="1"/>
</dbReference>
<dbReference type="InterPro" id="IPR003439">
    <property type="entry name" value="ABC_transporter-like_ATP-bd"/>
</dbReference>
<dbReference type="CDD" id="cd03230">
    <property type="entry name" value="ABC_DR_subfamily_A"/>
    <property type="match status" value="1"/>
</dbReference>
<proteinExistence type="inferred from homology"/>
<dbReference type="EMBL" id="CP146203">
    <property type="protein sequence ID" value="XBH21933.1"/>
    <property type="molecule type" value="Genomic_DNA"/>
</dbReference>
<dbReference type="PROSITE" id="PS50893">
    <property type="entry name" value="ABC_TRANSPORTER_2"/>
    <property type="match status" value="1"/>
</dbReference>
<dbReference type="InterPro" id="IPR003593">
    <property type="entry name" value="AAA+_ATPase"/>
</dbReference>
<keyword evidence="2" id="KW-0813">Transport</keyword>
<dbReference type="SUPFAM" id="SSF52540">
    <property type="entry name" value="P-loop containing nucleoside triphosphate hydrolases"/>
    <property type="match status" value="1"/>
</dbReference>